<dbReference type="InterPro" id="IPR014710">
    <property type="entry name" value="RmlC-like_jellyroll"/>
</dbReference>
<dbReference type="SUPFAM" id="SSF51182">
    <property type="entry name" value="RmlC-like cupins"/>
    <property type="match status" value="1"/>
</dbReference>
<gene>
    <name evidence="1" type="ORF">AYR53_02205</name>
</gene>
<protein>
    <recommendedName>
        <fullName evidence="3">AraC-type arabinose-binding/dimerisation domain-containing protein</fullName>
    </recommendedName>
</protein>
<dbReference type="RefSeq" id="WP_068279610.1">
    <property type="nucleotide sequence ID" value="NZ_CP014873.1"/>
</dbReference>
<dbReference type="AlphaFoldDB" id="A0A192GYS6"/>
<dbReference type="GeneID" id="42981048"/>
<evidence type="ECO:0000313" key="2">
    <source>
        <dbReference type="Proteomes" id="UP000078582"/>
    </source>
</evidence>
<dbReference type="InterPro" id="IPR011051">
    <property type="entry name" value="RmlC_Cupin_sf"/>
</dbReference>
<keyword evidence="2" id="KW-1185">Reference proteome</keyword>
<reference evidence="1 2" key="1">
    <citation type="submission" date="2016-03" db="EMBL/GenBank/DDBJ databases">
        <title>Pediococcus and Lactobacillus from brewery environment - whole genome sequencing and assembly.</title>
        <authorList>
            <person name="Behr J."/>
            <person name="Geissler A.J."/>
            <person name="Vogel R.F."/>
        </authorList>
    </citation>
    <scope>NUCLEOTIDE SEQUENCE [LARGE SCALE GENOMIC DNA]</scope>
    <source>
        <strain evidence="1 2">TMW 1.1989</strain>
    </source>
</reference>
<dbReference type="EMBL" id="CP014873">
    <property type="protein sequence ID" value="ANK61679.1"/>
    <property type="molecule type" value="Genomic_DNA"/>
</dbReference>
<evidence type="ECO:0000313" key="1">
    <source>
        <dbReference type="EMBL" id="ANK61679.1"/>
    </source>
</evidence>
<dbReference type="OrthoDB" id="1691590at2"/>
<organism evidence="1 2">
    <name type="scientific">Loigolactobacillus backii</name>
    <dbReference type="NCBI Taxonomy" id="375175"/>
    <lineage>
        <taxon>Bacteria</taxon>
        <taxon>Bacillati</taxon>
        <taxon>Bacillota</taxon>
        <taxon>Bacilli</taxon>
        <taxon>Lactobacillales</taxon>
        <taxon>Lactobacillaceae</taxon>
        <taxon>Loigolactobacillus</taxon>
    </lineage>
</organism>
<dbReference type="Proteomes" id="UP000078582">
    <property type="component" value="Chromosome"/>
</dbReference>
<name>A0A192GYS6_9LACO</name>
<dbReference type="Gene3D" id="2.60.120.10">
    <property type="entry name" value="Jelly Rolls"/>
    <property type="match status" value="1"/>
</dbReference>
<evidence type="ECO:0008006" key="3">
    <source>
        <dbReference type="Google" id="ProtNLM"/>
    </source>
</evidence>
<accession>A0A192GYS6</accession>
<sequence length="98" mass="10953">MKILLANDRLDTQAEPLLKEKKQVITHLHLAGQTVIPMQKSAMTVTVVPVHGRVVFATANDKTEIYPGKVVVMLPNEAHRLEALEDSDVIMIHYKLAE</sequence>
<proteinExistence type="predicted"/>